<dbReference type="Proteomes" id="UP000319449">
    <property type="component" value="Unassembled WGS sequence"/>
</dbReference>
<name>A0A562VEV0_9BACT</name>
<gene>
    <name evidence="2" type="ORF">JN12_03354</name>
</gene>
<proteinExistence type="predicted"/>
<feature type="chain" id="PRO_5022000041" evidence="1">
    <location>
        <begin position="31"/>
        <end position="158"/>
    </location>
</feature>
<sequence length="158" mass="17404">MGSHLEMGANMKKVVFLCFAMFLAAGQLHAADQKVMGESPSAEAPVLTLGDTWTIDGWQFESPFTSTFIGEESGLLVFDIGKGGKRYKSKDHNSVKDIKNGEVKNTRIPDMGFLRSPLSIGKNWTHPYQNDGIPRTANYRVIAYEKVTVRAGTFDAPC</sequence>
<dbReference type="EMBL" id="VLLN01000027">
    <property type="protein sequence ID" value="TWJ16413.1"/>
    <property type="molecule type" value="Genomic_DNA"/>
</dbReference>
<dbReference type="AlphaFoldDB" id="A0A562VEV0"/>
<comment type="caution">
    <text evidence="2">The sequence shown here is derived from an EMBL/GenBank/DDBJ whole genome shotgun (WGS) entry which is preliminary data.</text>
</comment>
<protein>
    <submittedName>
        <fullName evidence="2">Uncharacterized protein</fullName>
    </submittedName>
</protein>
<evidence type="ECO:0000256" key="1">
    <source>
        <dbReference type="SAM" id="SignalP"/>
    </source>
</evidence>
<keyword evidence="1" id="KW-0732">Signal</keyword>
<accession>A0A562VEV0</accession>
<feature type="signal peptide" evidence="1">
    <location>
        <begin position="1"/>
        <end position="30"/>
    </location>
</feature>
<organism evidence="2 3">
    <name type="scientific">Geobacter argillaceus</name>
    <dbReference type="NCBI Taxonomy" id="345631"/>
    <lineage>
        <taxon>Bacteria</taxon>
        <taxon>Pseudomonadati</taxon>
        <taxon>Thermodesulfobacteriota</taxon>
        <taxon>Desulfuromonadia</taxon>
        <taxon>Geobacterales</taxon>
        <taxon>Geobacteraceae</taxon>
        <taxon>Geobacter</taxon>
    </lineage>
</organism>
<reference evidence="2 3" key="1">
    <citation type="submission" date="2019-07" db="EMBL/GenBank/DDBJ databases">
        <title>Genomic Encyclopedia of Archaeal and Bacterial Type Strains, Phase II (KMG-II): from individual species to whole genera.</title>
        <authorList>
            <person name="Goeker M."/>
        </authorList>
    </citation>
    <scope>NUCLEOTIDE SEQUENCE [LARGE SCALE GENOMIC DNA]</scope>
    <source>
        <strain evidence="2 3">ATCC BAA-1139</strain>
    </source>
</reference>
<keyword evidence="3" id="KW-1185">Reference proteome</keyword>
<evidence type="ECO:0000313" key="2">
    <source>
        <dbReference type="EMBL" id="TWJ16413.1"/>
    </source>
</evidence>
<evidence type="ECO:0000313" key="3">
    <source>
        <dbReference type="Proteomes" id="UP000319449"/>
    </source>
</evidence>